<gene>
    <name evidence="1" type="ORF">EJ377_19410</name>
</gene>
<dbReference type="EMBL" id="RYFC01000003">
    <property type="protein sequence ID" value="RTZ46416.1"/>
    <property type="molecule type" value="Genomic_DNA"/>
</dbReference>
<dbReference type="Proteomes" id="UP000276953">
    <property type="component" value="Unassembled WGS sequence"/>
</dbReference>
<comment type="caution">
    <text evidence="1">The sequence shown here is derived from an EMBL/GenBank/DDBJ whole genome shotgun (WGS) entry which is preliminary data.</text>
</comment>
<sequence length="1008" mass="115156">METSPLNRVEQEVPVGWDWSARPVYFENGTNETADKVKMLTTKTIIENNATKSEIQSNDYYDPGQLFKKTVWDEDGSAAIEFTNGKGQTVLSRKAHASFSPNLDTYYIYNEYGHLAWVIPPQLALNQTWTDSDLDLFAYEYRYDGRGRQVEKKLPGKGREYMVYDKHDRIILSQDSVLKKKKKWMFTKYDTFGRVVYTGTTDNDLSRNDLQISVDSNSGTTSEVRGGSFKTPDGTYNVKYSNAAFPTKFAEILTVNYYDTYYGTKDYRDFQRSILEQEVLAATLQDKANGLLMCTLVKNLDSNEWTETFFAYDTRGREISTYSVNYLKGYTRTEKQLNFAGLPNKVITYHQRDKDFPETVITENFEYDQQNRLTKHWHQVNSEPFELLTDLNYNEISQISNKQVGNNLQSIDYTYNIKGWNTQINDPDNLNGKLFGYTIRYQNPVTNAFLARYNGNISEVDWKTAVDGKLRRYSYEYDHINRLSKGIYSEPYATVPANNAYNEQVYYDLNGNITGLRRNAFDPSVGVQEIDYLTYNYAGNRLLSVNENSSIYGGYPEVSGNTIAYDDNGNMTSQIDKGILNINYNYLNVPKEITFDPSYILHTSTNGMYNILTNYTYSADGRKLEKRHDYGFVGGSKQFRTKINYFDGFQYTNDVLSFVPTSEGYYDFVQKKYIYNYTDHLGNVRLSYFRNNTGIEILEENNYYPFGMKHEGYNTFGGNPNYNYKYNGKELQETGMYDYGARFYMPDIGRWGVVDPLAEKMTRYSPYNYAFNNPLRFIDPDGRQNEDIIKVNSQGYVQEIIPQEGAHVVQDMNGNQLNLNDSVFDQEQLGDIVSYAGRMTDYELQDAEVRLFTPYSAQNMADKFNALGIGDIKSDVEYRKSIMATGSLTYFTYGVDLGHGKFDFAGSMGTLVNTDNGNNYPPLQGGGATPPDGTGGFVKFEGNNTLYNVYDAGNFMTGKAFQMVGYSLETIKAGANVNSILTGNGKDTASDQRAITAGYNYNSVGWKK</sequence>
<dbReference type="Gene3D" id="2.180.10.10">
    <property type="entry name" value="RHS repeat-associated core"/>
    <property type="match status" value="1"/>
</dbReference>
<evidence type="ECO:0000313" key="2">
    <source>
        <dbReference type="Proteomes" id="UP000276953"/>
    </source>
</evidence>
<accession>A0A3S0PP43</accession>
<evidence type="ECO:0000313" key="1">
    <source>
        <dbReference type="EMBL" id="RTZ46416.1"/>
    </source>
</evidence>
<dbReference type="InterPro" id="IPR050708">
    <property type="entry name" value="T6SS_VgrG/RHS"/>
</dbReference>
<protein>
    <submittedName>
        <fullName evidence="1">RHS repeat-associated core domain-containing protein</fullName>
    </submittedName>
</protein>
<reference evidence="1 2" key="1">
    <citation type="submission" date="2018-12" db="EMBL/GenBank/DDBJ databases">
        <title>Draft Genome Sequence of Chryseobacterium arthrosphaerae strain ED882-96 Isolated from the Blood of a Patient with Liver Cirrhosis in Taiwan.</title>
        <authorList>
            <person name="Lin J.-N."/>
            <person name="Lai C.-H."/>
            <person name="Yang C.-H."/>
            <person name="Huang Y.-H."/>
        </authorList>
    </citation>
    <scope>NUCLEOTIDE SEQUENCE [LARGE SCALE GENOMIC DNA]</scope>
    <source>
        <strain evidence="1 2">ED882-96</strain>
    </source>
</reference>
<dbReference type="PANTHER" id="PTHR32305">
    <property type="match status" value="1"/>
</dbReference>
<dbReference type="AlphaFoldDB" id="A0A3S0PP43"/>
<name>A0A3S0PP43_9FLAO</name>
<dbReference type="NCBIfam" id="TIGR03696">
    <property type="entry name" value="Rhs_assc_core"/>
    <property type="match status" value="1"/>
</dbReference>
<proteinExistence type="predicted"/>
<dbReference type="InterPro" id="IPR022385">
    <property type="entry name" value="Rhs_assc_core"/>
</dbReference>
<organism evidence="1 2">
    <name type="scientific">Chryseobacterium arthrosphaerae</name>
    <dbReference type="NCBI Taxonomy" id="651561"/>
    <lineage>
        <taxon>Bacteria</taxon>
        <taxon>Pseudomonadati</taxon>
        <taxon>Bacteroidota</taxon>
        <taxon>Flavobacteriia</taxon>
        <taxon>Flavobacteriales</taxon>
        <taxon>Weeksellaceae</taxon>
        <taxon>Chryseobacterium group</taxon>
        <taxon>Chryseobacterium</taxon>
    </lineage>
</organism>
<dbReference type="PANTHER" id="PTHR32305:SF15">
    <property type="entry name" value="PROTEIN RHSA-RELATED"/>
    <property type="match status" value="1"/>
</dbReference>